<reference evidence="1 2" key="1">
    <citation type="submission" date="2020-03" db="EMBL/GenBank/DDBJ databases">
        <title>Dissostichus mawsoni Genome sequencing and assembly.</title>
        <authorList>
            <person name="Park H."/>
        </authorList>
    </citation>
    <scope>NUCLEOTIDE SEQUENCE [LARGE SCALE GENOMIC DNA]</scope>
    <source>
        <strain evidence="1">DM0001</strain>
        <tissue evidence="1">Muscle</tissue>
    </source>
</reference>
<evidence type="ECO:0000313" key="2">
    <source>
        <dbReference type="Proteomes" id="UP000518266"/>
    </source>
</evidence>
<evidence type="ECO:0000313" key="1">
    <source>
        <dbReference type="EMBL" id="KAF3859321.1"/>
    </source>
</evidence>
<dbReference type="EMBL" id="JAAKFY010000003">
    <property type="protein sequence ID" value="KAF3859321.1"/>
    <property type="molecule type" value="Genomic_DNA"/>
</dbReference>
<proteinExistence type="predicted"/>
<sequence length="169" mass="18184">MSVSVEEASKDTRQQALFIQSVELSLLQACEGGGRSRLGNQRAVQFFILIACDISKVGKCQPNICVTSVGLASVSDPSRCCVLDICVCMYSTCRMHVSERNRVVVKGAPAESLRGRHAAPPGSALAYTYSGNALDYLSEERDVSSIKYTSGTRGETGIDGLRQKDGEKI</sequence>
<comment type="caution">
    <text evidence="1">The sequence shown here is derived from an EMBL/GenBank/DDBJ whole genome shotgun (WGS) entry which is preliminary data.</text>
</comment>
<gene>
    <name evidence="1" type="ORF">F7725_021720</name>
</gene>
<keyword evidence="2" id="KW-1185">Reference proteome</keyword>
<name>A0A7J5ZDY5_DISMA</name>
<organism evidence="1 2">
    <name type="scientific">Dissostichus mawsoni</name>
    <name type="common">Antarctic cod</name>
    <dbReference type="NCBI Taxonomy" id="36200"/>
    <lineage>
        <taxon>Eukaryota</taxon>
        <taxon>Metazoa</taxon>
        <taxon>Chordata</taxon>
        <taxon>Craniata</taxon>
        <taxon>Vertebrata</taxon>
        <taxon>Euteleostomi</taxon>
        <taxon>Actinopterygii</taxon>
        <taxon>Neopterygii</taxon>
        <taxon>Teleostei</taxon>
        <taxon>Neoteleostei</taxon>
        <taxon>Acanthomorphata</taxon>
        <taxon>Eupercaria</taxon>
        <taxon>Perciformes</taxon>
        <taxon>Notothenioidei</taxon>
        <taxon>Nototheniidae</taxon>
        <taxon>Dissostichus</taxon>
    </lineage>
</organism>
<protein>
    <submittedName>
        <fullName evidence="1">Uncharacterized protein</fullName>
    </submittedName>
</protein>
<dbReference type="Proteomes" id="UP000518266">
    <property type="component" value="Unassembled WGS sequence"/>
</dbReference>
<dbReference type="AlphaFoldDB" id="A0A7J5ZDY5"/>
<accession>A0A7J5ZDY5</accession>